<organism evidence="3 4">
    <name type="scientific">Cryptococcus neoformans Tu259-1</name>
    <dbReference type="NCBI Taxonomy" id="1230072"/>
    <lineage>
        <taxon>Eukaryota</taxon>
        <taxon>Fungi</taxon>
        <taxon>Dikarya</taxon>
        <taxon>Basidiomycota</taxon>
        <taxon>Agaricomycotina</taxon>
        <taxon>Tremellomycetes</taxon>
        <taxon>Tremellales</taxon>
        <taxon>Cryptococcaceae</taxon>
        <taxon>Cryptococcus</taxon>
        <taxon>Cryptococcus neoformans species complex</taxon>
    </lineage>
</organism>
<evidence type="ECO:0000313" key="3">
    <source>
        <dbReference type="EMBL" id="OXG25943.1"/>
    </source>
</evidence>
<proteinExistence type="predicted"/>
<dbReference type="AlphaFoldDB" id="A0A854QJ96"/>
<evidence type="ECO:0000313" key="4">
    <source>
        <dbReference type="Proteomes" id="UP000199727"/>
    </source>
</evidence>
<dbReference type="EMBL" id="AMKT01000027">
    <property type="protein sequence ID" value="OXG25943.1"/>
    <property type="molecule type" value="Genomic_DNA"/>
</dbReference>
<name>A0A854QJ96_CRYNE</name>
<keyword evidence="1" id="KW-0175">Coiled coil</keyword>
<dbReference type="OrthoDB" id="10625673at2759"/>
<feature type="compositionally biased region" description="Polar residues" evidence="2">
    <location>
        <begin position="85"/>
        <end position="94"/>
    </location>
</feature>
<feature type="compositionally biased region" description="Polar residues" evidence="2">
    <location>
        <begin position="30"/>
        <end position="46"/>
    </location>
</feature>
<feature type="region of interest" description="Disordered" evidence="2">
    <location>
        <begin position="1"/>
        <end position="94"/>
    </location>
</feature>
<feature type="coiled-coil region" evidence="1">
    <location>
        <begin position="212"/>
        <end position="239"/>
    </location>
</feature>
<evidence type="ECO:0000256" key="1">
    <source>
        <dbReference type="SAM" id="Coils"/>
    </source>
</evidence>
<accession>A0A854QJ96</accession>
<dbReference type="Proteomes" id="UP000199727">
    <property type="component" value="Unassembled WGS sequence"/>
</dbReference>
<sequence>MPSHLSRLPRPAPTQPARPADHTSFLLERTLSTKSSVPSLIRTNSFKPLKLDRPLNKSKTKHVSPTSPKTGHGRSRPSNIGHARSAQSTPTRIPSHARLSNQIFAVATPFCTPPSSMETPKLPNITKGTPLSQGPNDDELLKDLEFTFVEDDDEAGEEHITNGKQGRDDLRSETQGRSYESFVAVTEHKRHAYHHQLPRSTPPSSSILRKSLVESKRQLELTRKQRNELDSRIVKLEREGMKNAWTELVRMANAELEEVCKAKELLLQLKSDLDSEDYDAYTC</sequence>
<gene>
    <name evidence="3" type="ORF">C361_01903</name>
</gene>
<protein>
    <submittedName>
        <fullName evidence="3">Uncharacterized protein</fullName>
    </submittedName>
</protein>
<comment type="caution">
    <text evidence="3">The sequence shown here is derived from an EMBL/GenBank/DDBJ whole genome shotgun (WGS) entry which is preliminary data.</text>
</comment>
<evidence type="ECO:0000256" key="2">
    <source>
        <dbReference type="SAM" id="MobiDB-lite"/>
    </source>
</evidence>
<feature type="compositionally biased region" description="Basic and acidic residues" evidence="2">
    <location>
        <begin position="157"/>
        <end position="174"/>
    </location>
</feature>
<reference evidence="3 4" key="1">
    <citation type="submission" date="2017-06" db="EMBL/GenBank/DDBJ databases">
        <title>Global population genomics of the pathogenic fungus Cryptococcus neoformans var. grubii.</title>
        <authorList>
            <person name="Cuomo C."/>
            <person name="Litvintseva A."/>
            <person name="Chen Y."/>
            <person name="Young S."/>
            <person name="Zeng Q."/>
            <person name="Chapman S."/>
            <person name="Gujja S."/>
            <person name="Saif S."/>
            <person name="Birren B."/>
        </authorList>
    </citation>
    <scope>NUCLEOTIDE SEQUENCE [LARGE SCALE GENOMIC DNA]</scope>
    <source>
        <strain evidence="3 4">Tu259-1</strain>
    </source>
</reference>
<feature type="region of interest" description="Disordered" evidence="2">
    <location>
        <begin position="153"/>
        <end position="174"/>
    </location>
</feature>